<dbReference type="Proteomes" id="UP001326715">
    <property type="component" value="Chromosome"/>
</dbReference>
<dbReference type="EMBL" id="FPIZ01000004">
    <property type="protein sequence ID" value="SFW42245.1"/>
    <property type="molecule type" value="Genomic_DNA"/>
</dbReference>
<evidence type="ECO:0000256" key="8">
    <source>
        <dbReference type="ARBA" id="ARBA00038408"/>
    </source>
</evidence>
<keyword evidence="11 14" id="KW-0413">Isomerase</keyword>
<evidence type="ECO:0000256" key="11">
    <source>
        <dbReference type="PROSITE-ProRule" id="PRU00278"/>
    </source>
</evidence>
<keyword evidence="5 12" id="KW-1133">Transmembrane helix</keyword>
<dbReference type="SUPFAM" id="SSF54534">
    <property type="entry name" value="FKBP-like"/>
    <property type="match status" value="1"/>
</dbReference>
<evidence type="ECO:0000256" key="10">
    <source>
        <dbReference type="ARBA" id="ARBA00042775"/>
    </source>
</evidence>
<protein>
    <recommendedName>
        <fullName evidence="9">Periplasmic chaperone PpiD</fullName>
    </recommendedName>
    <alternativeName>
        <fullName evidence="10">Periplasmic folding chaperone</fullName>
    </alternativeName>
</protein>
<feature type="domain" description="PpiC" evidence="13">
    <location>
        <begin position="346"/>
        <end position="449"/>
    </location>
</feature>
<gene>
    <name evidence="14" type="ORF">SAMN05661012_01756</name>
    <name evidence="15" type="ORF">SR876_21070</name>
</gene>
<dbReference type="InterPro" id="IPR052029">
    <property type="entry name" value="PpiD_chaperone"/>
</dbReference>
<sequence length="707" mass="77955">MSVIQKIRDKYAVVIVVVICVAIVSFLLQDAFFGRNSIMRRSTTVGKVNGEELDITQYQQMIQEAEQAARQQSPTGNLNEQVQQYAREQAWNQFVSEQIMSAQYEKLGIQVTENELVDQFSGKDPNPVVVQQFTDRKTGQFDRAALQQALSSVGQDQSGRMRNALKQMENYIIRSRMQEKYISLIKGAVYYPKWLAEAQIKDNSQFANVSYISVPYASIADSTVKVTDSELNTYINNHKATFKTEEGRRVDYISFNALPSAQDTANALKVLLEAKDELDTTGVANIENFVKRNSDIPYFDGFVSKSALMVPQKDTIAGLPVGTVFGPYFDNNLIVFAKMMDRKTLPDSVKVRHILIATANPQSGAGLPDSIAKIRIDSIEAAVKGGADFKALAAQLSDDPGSKENGGEYDVTPSSSFVPEFKDFALDGKTGEMKVVKSQFGYHLIQIMSQKNFGPAVKVAYLGKPVEASKETDSKAYAAANEFAAQNHDGKTFEKNVQEKGLNKRIADNLRPMDFVIPGIGQARELVRWAYEAKKGDVSTVFTFEDKYVVAVLTGIRAEGTATLDEVRPQVEALVKKEKKAEQLIAKLKSPATLEAAAAAVNQPQLKADNVNFSTPFIATMGFEPRVVGAIFNKAWGVGKVTAPIEGNSGVFVVKVDSFAPNGQNVDPLTMATQYEQTVKGTLDQGGQLYEVLKKLNKIEDNRAKFF</sequence>
<evidence type="ECO:0000256" key="1">
    <source>
        <dbReference type="ARBA" id="ARBA00004382"/>
    </source>
</evidence>
<evidence type="ECO:0000256" key="12">
    <source>
        <dbReference type="SAM" id="Phobius"/>
    </source>
</evidence>
<evidence type="ECO:0000256" key="6">
    <source>
        <dbReference type="ARBA" id="ARBA00023136"/>
    </source>
</evidence>
<evidence type="ECO:0000313" key="17">
    <source>
        <dbReference type="Proteomes" id="UP001326715"/>
    </source>
</evidence>
<comment type="subcellular location">
    <subcellularLocation>
        <location evidence="1">Cell inner membrane</location>
        <topology evidence="1">Single-pass type II membrane protein</topology>
        <orientation evidence="1">Periplasmic side</orientation>
    </subcellularLocation>
</comment>
<keyword evidence="11" id="KW-0697">Rotamase</keyword>
<evidence type="ECO:0000256" key="7">
    <source>
        <dbReference type="ARBA" id="ARBA00023186"/>
    </source>
</evidence>
<dbReference type="Proteomes" id="UP000183788">
    <property type="component" value="Unassembled WGS sequence"/>
</dbReference>
<keyword evidence="3" id="KW-0997">Cell inner membrane</keyword>
<dbReference type="Gene3D" id="3.10.50.40">
    <property type="match status" value="2"/>
</dbReference>
<comment type="similarity">
    <text evidence="8">Belongs to the PpiD chaperone family.</text>
</comment>
<organism evidence="14 16">
    <name type="scientific">Chitinophaga sancti</name>
    <dbReference type="NCBI Taxonomy" id="1004"/>
    <lineage>
        <taxon>Bacteria</taxon>
        <taxon>Pseudomonadati</taxon>
        <taxon>Bacteroidota</taxon>
        <taxon>Chitinophagia</taxon>
        <taxon>Chitinophagales</taxon>
        <taxon>Chitinophagaceae</taxon>
        <taxon>Chitinophaga</taxon>
    </lineage>
</organism>
<dbReference type="AlphaFoldDB" id="A0A1K1P468"/>
<evidence type="ECO:0000259" key="13">
    <source>
        <dbReference type="PROSITE" id="PS50198"/>
    </source>
</evidence>
<dbReference type="RefSeq" id="WP_072358964.1">
    <property type="nucleotide sequence ID" value="NZ_CP139972.1"/>
</dbReference>
<dbReference type="GO" id="GO:0005886">
    <property type="term" value="C:plasma membrane"/>
    <property type="evidence" value="ECO:0007669"/>
    <property type="project" value="UniProtKB-SubCell"/>
</dbReference>
<dbReference type="Pfam" id="PF13616">
    <property type="entry name" value="Rotamase_3"/>
    <property type="match status" value="1"/>
</dbReference>
<dbReference type="SUPFAM" id="SSF109998">
    <property type="entry name" value="Triger factor/SurA peptide-binding domain-like"/>
    <property type="match status" value="1"/>
</dbReference>
<proteinExistence type="inferred from homology"/>
<keyword evidence="6 12" id="KW-0472">Membrane</keyword>
<evidence type="ECO:0000256" key="4">
    <source>
        <dbReference type="ARBA" id="ARBA00022692"/>
    </source>
</evidence>
<keyword evidence="4 12" id="KW-0812">Transmembrane</keyword>
<evidence type="ECO:0000256" key="2">
    <source>
        <dbReference type="ARBA" id="ARBA00022475"/>
    </source>
</evidence>
<evidence type="ECO:0000256" key="5">
    <source>
        <dbReference type="ARBA" id="ARBA00022989"/>
    </source>
</evidence>
<evidence type="ECO:0000256" key="3">
    <source>
        <dbReference type="ARBA" id="ARBA00022519"/>
    </source>
</evidence>
<feature type="transmembrane region" description="Helical" evidence="12">
    <location>
        <begin position="12"/>
        <end position="33"/>
    </location>
</feature>
<dbReference type="InterPro" id="IPR046357">
    <property type="entry name" value="PPIase_dom_sf"/>
</dbReference>
<evidence type="ECO:0000313" key="14">
    <source>
        <dbReference type="EMBL" id="SFW42245.1"/>
    </source>
</evidence>
<dbReference type="Pfam" id="PF13623">
    <property type="entry name" value="SurA_N_2"/>
    <property type="match status" value="1"/>
</dbReference>
<dbReference type="OrthoDB" id="9812372at2"/>
<evidence type="ECO:0000256" key="9">
    <source>
        <dbReference type="ARBA" id="ARBA00040743"/>
    </source>
</evidence>
<accession>A0A1K1P468</accession>
<keyword evidence="2" id="KW-1003">Cell membrane</keyword>
<dbReference type="InterPro" id="IPR000297">
    <property type="entry name" value="PPIase_PpiC"/>
</dbReference>
<dbReference type="PROSITE" id="PS50198">
    <property type="entry name" value="PPIC_PPIASE_2"/>
    <property type="match status" value="1"/>
</dbReference>
<dbReference type="STRING" id="1004.SAMN05661012_01756"/>
<keyword evidence="7" id="KW-0143">Chaperone</keyword>
<evidence type="ECO:0000313" key="15">
    <source>
        <dbReference type="EMBL" id="WQG87420.1"/>
    </source>
</evidence>
<reference evidence="15 17" key="2">
    <citation type="submission" date="2023-11" db="EMBL/GenBank/DDBJ databases">
        <title>MicrobeMod: A computational toolkit for identifying prokaryotic methylation and restriction-modification with nanopore sequencing.</title>
        <authorList>
            <person name="Crits-Christoph A."/>
            <person name="Kang S.C."/>
            <person name="Lee H."/>
            <person name="Ostrov N."/>
        </authorList>
    </citation>
    <scope>NUCLEOTIDE SEQUENCE [LARGE SCALE GENOMIC DNA]</scope>
    <source>
        <strain evidence="15 17">ATCC 23090</strain>
    </source>
</reference>
<dbReference type="PANTHER" id="PTHR47529">
    <property type="entry name" value="PEPTIDYL-PROLYL CIS-TRANS ISOMERASE D"/>
    <property type="match status" value="1"/>
</dbReference>
<dbReference type="EMBL" id="CP140154">
    <property type="protein sequence ID" value="WQG87420.1"/>
    <property type="molecule type" value="Genomic_DNA"/>
</dbReference>
<evidence type="ECO:0000313" key="16">
    <source>
        <dbReference type="Proteomes" id="UP000183788"/>
    </source>
</evidence>
<dbReference type="PANTHER" id="PTHR47529:SF1">
    <property type="entry name" value="PERIPLASMIC CHAPERONE PPID"/>
    <property type="match status" value="1"/>
</dbReference>
<keyword evidence="17" id="KW-1185">Reference proteome</keyword>
<name>A0A1K1P468_9BACT</name>
<dbReference type="InterPro" id="IPR027304">
    <property type="entry name" value="Trigger_fact/SurA_dom_sf"/>
</dbReference>
<reference evidence="14 16" key="1">
    <citation type="submission" date="2016-11" db="EMBL/GenBank/DDBJ databases">
        <authorList>
            <person name="Jaros S."/>
            <person name="Januszkiewicz K."/>
            <person name="Wedrychowicz H."/>
        </authorList>
    </citation>
    <scope>NUCLEOTIDE SEQUENCE [LARGE SCALE GENOMIC DNA]</scope>
    <source>
        <strain evidence="14 16">DSM 784</strain>
    </source>
</reference>
<dbReference type="GO" id="GO:0003755">
    <property type="term" value="F:peptidyl-prolyl cis-trans isomerase activity"/>
    <property type="evidence" value="ECO:0007669"/>
    <property type="project" value="UniProtKB-KW"/>
</dbReference>